<organism evidence="1 2">
    <name type="scientific">Nonomuraea maritima</name>
    <dbReference type="NCBI Taxonomy" id="683260"/>
    <lineage>
        <taxon>Bacteria</taxon>
        <taxon>Bacillati</taxon>
        <taxon>Actinomycetota</taxon>
        <taxon>Actinomycetes</taxon>
        <taxon>Streptosporangiales</taxon>
        <taxon>Streptosporangiaceae</taxon>
        <taxon>Nonomuraea</taxon>
    </lineage>
</organism>
<protein>
    <submittedName>
        <fullName evidence="1">Uncharacterized protein</fullName>
    </submittedName>
</protein>
<evidence type="ECO:0000313" key="2">
    <source>
        <dbReference type="Proteomes" id="UP000198683"/>
    </source>
</evidence>
<name>A0A1G9MHV3_9ACTN</name>
<dbReference type="EMBL" id="FNFB01000028">
    <property type="protein sequence ID" value="SDL73852.1"/>
    <property type="molecule type" value="Genomic_DNA"/>
</dbReference>
<evidence type="ECO:0000313" key="1">
    <source>
        <dbReference type="EMBL" id="SDL73852.1"/>
    </source>
</evidence>
<dbReference type="AlphaFoldDB" id="A0A1G9MHV3"/>
<proteinExistence type="predicted"/>
<sequence length="165" mass="17658">MRNLQHIVALFDELGVPLGAEDRRAVNALAGLDPQDLRAVLALLRKTHQAVKGAPVRGGGMLSNYELVRTHLRTDDTRPSNSIELDPAASASETAELYAAVVRRVHTRWPDATPEGIAAALQSRAPEAAALYEIAGPELEQLAAGNPALQEALAEITSRSAEREP</sequence>
<dbReference type="RefSeq" id="WP_090772057.1">
    <property type="nucleotide sequence ID" value="NZ_FNFB01000028.1"/>
</dbReference>
<dbReference type="STRING" id="683260.SAMN05421874_12847"/>
<keyword evidence="2" id="KW-1185">Reference proteome</keyword>
<dbReference type="Proteomes" id="UP000198683">
    <property type="component" value="Unassembled WGS sequence"/>
</dbReference>
<dbReference type="OrthoDB" id="1116574at2"/>
<gene>
    <name evidence="1" type="ORF">SAMN05421874_12847</name>
</gene>
<reference evidence="1 2" key="1">
    <citation type="submission" date="2016-10" db="EMBL/GenBank/DDBJ databases">
        <authorList>
            <person name="de Groot N.N."/>
        </authorList>
    </citation>
    <scope>NUCLEOTIDE SEQUENCE [LARGE SCALE GENOMIC DNA]</scope>
    <source>
        <strain evidence="1 2">CGMCC 4.5681</strain>
    </source>
</reference>
<accession>A0A1G9MHV3</accession>